<dbReference type="RefSeq" id="WP_343810608.1">
    <property type="nucleotide sequence ID" value="NZ_BAAADS010000006.1"/>
</dbReference>
<evidence type="ECO:0000259" key="1">
    <source>
        <dbReference type="Pfam" id="PF01636"/>
    </source>
</evidence>
<dbReference type="Pfam" id="PF01636">
    <property type="entry name" value="APH"/>
    <property type="match status" value="1"/>
</dbReference>
<evidence type="ECO:0000313" key="3">
    <source>
        <dbReference type="Proteomes" id="UP001500866"/>
    </source>
</evidence>
<accession>A0ABN1FNS3</accession>
<dbReference type="EMBL" id="BAAADS010000006">
    <property type="protein sequence ID" value="GAA0594692.1"/>
    <property type="molecule type" value="Genomic_DNA"/>
</dbReference>
<keyword evidence="3" id="KW-1185">Reference proteome</keyword>
<organism evidence="2 3">
    <name type="scientific">Virgibacillus siamensis</name>
    <dbReference type="NCBI Taxonomy" id="480071"/>
    <lineage>
        <taxon>Bacteria</taxon>
        <taxon>Bacillati</taxon>
        <taxon>Bacillota</taxon>
        <taxon>Bacilli</taxon>
        <taxon>Bacillales</taxon>
        <taxon>Bacillaceae</taxon>
        <taxon>Virgibacillus</taxon>
    </lineage>
</organism>
<dbReference type="Gene3D" id="3.30.200.20">
    <property type="entry name" value="Phosphorylase Kinase, domain 1"/>
    <property type="match status" value="1"/>
</dbReference>
<dbReference type="InterPro" id="IPR002575">
    <property type="entry name" value="Aminoglycoside_PTrfase"/>
</dbReference>
<comment type="caution">
    <text evidence="2">The sequence shown here is derived from an EMBL/GenBank/DDBJ whole genome shotgun (WGS) entry which is preliminary data.</text>
</comment>
<dbReference type="PANTHER" id="PTHR21310:SF15">
    <property type="entry name" value="AMINOGLYCOSIDE PHOSPHOTRANSFERASE DOMAIN-CONTAINING PROTEIN"/>
    <property type="match status" value="1"/>
</dbReference>
<sequence>MRSTYINRIKQVYPDLAIEKVKQIDTGQNNDVLEINDSLIFRFPKYKEGIDKLIHETDILVNAKKIMRNCAIPEPIYQSFNIKEVGKVFSGYRKIEGVPLYRPDITEAGELETQIRSFSLVNFLLRLHAASTDGLDEAAPDPEAEYSNLFDRIQRKLFPYMRPDAKKEVSGFFGNFFTKINTFHFKPVLIHGDFGASNLLWDDKSLELVGVIDFGESGIGDPAYDFAGVLASYGYEFFKRCVDTYDDNETGIEHRALFYQKTFALLEALHGVEHNDELAFKAGMQDYM</sequence>
<evidence type="ECO:0000313" key="2">
    <source>
        <dbReference type="EMBL" id="GAA0594692.1"/>
    </source>
</evidence>
<proteinExistence type="predicted"/>
<dbReference type="InterPro" id="IPR011009">
    <property type="entry name" value="Kinase-like_dom_sf"/>
</dbReference>
<reference evidence="2 3" key="1">
    <citation type="journal article" date="2019" name="Int. J. Syst. Evol. Microbiol.">
        <title>The Global Catalogue of Microorganisms (GCM) 10K type strain sequencing project: providing services to taxonomists for standard genome sequencing and annotation.</title>
        <authorList>
            <consortium name="The Broad Institute Genomics Platform"/>
            <consortium name="The Broad Institute Genome Sequencing Center for Infectious Disease"/>
            <person name="Wu L."/>
            <person name="Ma J."/>
        </authorList>
    </citation>
    <scope>NUCLEOTIDE SEQUENCE [LARGE SCALE GENOMIC DNA]</scope>
    <source>
        <strain evidence="2 3">JCM 15395</strain>
    </source>
</reference>
<gene>
    <name evidence="2" type="ORF">GCM10009001_08520</name>
</gene>
<name>A0ABN1FNS3_9BACI</name>
<protein>
    <submittedName>
        <fullName evidence="2">Phosphotransferase</fullName>
    </submittedName>
</protein>
<dbReference type="InterPro" id="IPR051678">
    <property type="entry name" value="AGP_Transferase"/>
</dbReference>
<dbReference type="PANTHER" id="PTHR21310">
    <property type="entry name" value="AMINOGLYCOSIDE PHOSPHOTRANSFERASE-RELATED-RELATED"/>
    <property type="match status" value="1"/>
</dbReference>
<dbReference type="Gene3D" id="3.90.1200.10">
    <property type="match status" value="1"/>
</dbReference>
<dbReference type="SUPFAM" id="SSF56112">
    <property type="entry name" value="Protein kinase-like (PK-like)"/>
    <property type="match status" value="1"/>
</dbReference>
<dbReference type="Proteomes" id="UP001500866">
    <property type="component" value="Unassembled WGS sequence"/>
</dbReference>
<feature type="domain" description="Aminoglycoside phosphotransferase" evidence="1">
    <location>
        <begin position="21"/>
        <end position="249"/>
    </location>
</feature>